<name>A0AA38MF59_9CUCU</name>
<organism evidence="2 3">
    <name type="scientific">Zophobas morio</name>
    <dbReference type="NCBI Taxonomy" id="2755281"/>
    <lineage>
        <taxon>Eukaryota</taxon>
        <taxon>Metazoa</taxon>
        <taxon>Ecdysozoa</taxon>
        <taxon>Arthropoda</taxon>
        <taxon>Hexapoda</taxon>
        <taxon>Insecta</taxon>
        <taxon>Pterygota</taxon>
        <taxon>Neoptera</taxon>
        <taxon>Endopterygota</taxon>
        <taxon>Coleoptera</taxon>
        <taxon>Polyphaga</taxon>
        <taxon>Cucujiformia</taxon>
        <taxon>Tenebrionidae</taxon>
        <taxon>Zophobas</taxon>
    </lineage>
</organism>
<keyword evidence="3" id="KW-1185">Reference proteome</keyword>
<evidence type="ECO:0000256" key="1">
    <source>
        <dbReference type="SAM" id="SignalP"/>
    </source>
</evidence>
<evidence type="ECO:0008006" key="4">
    <source>
        <dbReference type="Google" id="ProtNLM"/>
    </source>
</evidence>
<dbReference type="AlphaFoldDB" id="A0AA38MF59"/>
<accession>A0AA38MF59</accession>
<evidence type="ECO:0000313" key="3">
    <source>
        <dbReference type="Proteomes" id="UP001168821"/>
    </source>
</evidence>
<comment type="caution">
    <text evidence="2">The sequence shown here is derived from an EMBL/GenBank/DDBJ whole genome shotgun (WGS) entry which is preliminary data.</text>
</comment>
<reference evidence="2" key="1">
    <citation type="journal article" date="2023" name="G3 (Bethesda)">
        <title>Whole genome assemblies of Zophobas morio and Tenebrio molitor.</title>
        <authorList>
            <person name="Kaur S."/>
            <person name="Stinson S.A."/>
            <person name="diCenzo G.C."/>
        </authorList>
    </citation>
    <scope>NUCLEOTIDE SEQUENCE</scope>
    <source>
        <strain evidence="2">QUZm001</strain>
    </source>
</reference>
<keyword evidence="1" id="KW-0732">Signal</keyword>
<proteinExistence type="predicted"/>
<evidence type="ECO:0000313" key="2">
    <source>
        <dbReference type="EMBL" id="KAJ3653826.1"/>
    </source>
</evidence>
<gene>
    <name evidence="2" type="ORF">Zmor_013058</name>
</gene>
<sequence length="133" mass="15428">MEKYCRLIAGWLFAMCCFSADDKHERTCLGGGGRFDTCWGLFGREVQVAAGFGTESGGVSNFDLSSPNLKMFWSITFLLLTLREKVVNKSCREWYCRQKWFLQIFVTFTVTEINEENGCARMIRDVIRAQWFF</sequence>
<feature type="signal peptide" evidence="1">
    <location>
        <begin position="1"/>
        <end position="19"/>
    </location>
</feature>
<dbReference type="EMBL" id="JALNTZ010000004">
    <property type="protein sequence ID" value="KAJ3653826.1"/>
    <property type="molecule type" value="Genomic_DNA"/>
</dbReference>
<protein>
    <recommendedName>
        <fullName evidence="4">Secreted protein</fullName>
    </recommendedName>
</protein>
<feature type="chain" id="PRO_5041330919" description="Secreted protein" evidence="1">
    <location>
        <begin position="20"/>
        <end position="133"/>
    </location>
</feature>
<dbReference type="Proteomes" id="UP001168821">
    <property type="component" value="Unassembled WGS sequence"/>
</dbReference>